<evidence type="ECO:0000256" key="4">
    <source>
        <dbReference type="ARBA" id="ARBA00022692"/>
    </source>
</evidence>
<feature type="transmembrane region" description="Helical" evidence="7">
    <location>
        <begin position="160"/>
        <end position="179"/>
    </location>
</feature>
<feature type="transmembrane region" description="Helical" evidence="7">
    <location>
        <begin position="102"/>
        <end position="121"/>
    </location>
</feature>
<feature type="transmembrane region" description="Helical" evidence="7">
    <location>
        <begin position="424"/>
        <end position="449"/>
    </location>
</feature>
<comment type="caution">
    <text evidence="9">The sequence shown here is derived from an EMBL/GenBank/DDBJ whole genome shotgun (WGS) entry which is preliminary data.</text>
</comment>
<dbReference type="SUPFAM" id="SSF103473">
    <property type="entry name" value="MFS general substrate transporter"/>
    <property type="match status" value="1"/>
</dbReference>
<dbReference type="EMBL" id="NCSJ02000286">
    <property type="protein sequence ID" value="RFU26082.1"/>
    <property type="molecule type" value="Genomic_DNA"/>
</dbReference>
<dbReference type="InterPro" id="IPR050360">
    <property type="entry name" value="MFS_Sugar_Transporters"/>
</dbReference>
<dbReference type="GO" id="GO:0016020">
    <property type="term" value="C:membrane"/>
    <property type="evidence" value="ECO:0007669"/>
    <property type="project" value="UniProtKB-SubCell"/>
</dbReference>
<keyword evidence="3" id="KW-0813">Transport</keyword>
<feature type="domain" description="Major facilitator superfamily (MFS) profile" evidence="8">
    <location>
        <begin position="32"/>
        <end position="478"/>
    </location>
</feature>
<dbReference type="Gene3D" id="1.20.1250.20">
    <property type="entry name" value="MFS general substrate transporter like domains"/>
    <property type="match status" value="1"/>
</dbReference>
<reference evidence="9 10" key="1">
    <citation type="submission" date="2018-05" db="EMBL/GenBank/DDBJ databases">
        <title>Draft genome sequence of Scytalidium lignicola DSM 105466, a ubiquitous saprotrophic fungus.</title>
        <authorList>
            <person name="Buettner E."/>
            <person name="Gebauer A.M."/>
            <person name="Hofrichter M."/>
            <person name="Liers C."/>
            <person name="Kellner H."/>
        </authorList>
    </citation>
    <scope>NUCLEOTIDE SEQUENCE [LARGE SCALE GENOMIC DNA]</scope>
    <source>
        <strain evidence="9 10">DSM 105466</strain>
    </source>
</reference>
<feature type="non-terminal residue" evidence="9">
    <location>
        <position position="522"/>
    </location>
</feature>
<dbReference type="OrthoDB" id="6133115at2759"/>
<proteinExistence type="inferred from homology"/>
<dbReference type="InterPro" id="IPR005828">
    <property type="entry name" value="MFS_sugar_transport-like"/>
</dbReference>
<dbReference type="GO" id="GO:0005351">
    <property type="term" value="F:carbohydrate:proton symporter activity"/>
    <property type="evidence" value="ECO:0007669"/>
    <property type="project" value="TreeGrafter"/>
</dbReference>
<dbReference type="Pfam" id="PF00083">
    <property type="entry name" value="Sugar_tr"/>
    <property type="match status" value="1"/>
</dbReference>
<evidence type="ECO:0000256" key="1">
    <source>
        <dbReference type="ARBA" id="ARBA00004141"/>
    </source>
</evidence>
<keyword evidence="5 7" id="KW-1133">Transmembrane helix</keyword>
<evidence type="ECO:0000256" key="6">
    <source>
        <dbReference type="ARBA" id="ARBA00023136"/>
    </source>
</evidence>
<dbReference type="AlphaFoldDB" id="A0A3E2GYM1"/>
<protein>
    <recommendedName>
        <fullName evidence="8">Major facilitator superfamily (MFS) profile domain-containing protein</fullName>
    </recommendedName>
</protein>
<evidence type="ECO:0000313" key="10">
    <source>
        <dbReference type="Proteomes" id="UP000258309"/>
    </source>
</evidence>
<comment type="similarity">
    <text evidence="2">Belongs to the major facilitator superfamily. Sugar transporter (TC 2.A.1.1) family.</text>
</comment>
<dbReference type="InterPro" id="IPR003663">
    <property type="entry name" value="Sugar/inositol_transpt"/>
</dbReference>
<keyword evidence="4 7" id="KW-0812">Transmembrane</keyword>
<feature type="transmembrane region" description="Helical" evidence="7">
    <location>
        <begin position="127"/>
        <end position="148"/>
    </location>
</feature>
<dbReference type="PANTHER" id="PTHR48022:SF28">
    <property type="entry name" value="MAJOR FACILITATOR SUPERFAMILY (MFS) PROFILE DOMAIN-CONTAINING PROTEIN-RELATED"/>
    <property type="match status" value="1"/>
</dbReference>
<evidence type="ECO:0000256" key="2">
    <source>
        <dbReference type="ARBA" id="ARBA00010992"/>
    </source>
</evidence>
<evidence type="ECO:0000313" key="9">
    <source>
        <dbReference type="EMBL" id="RFU26082.1"/>
    </source>
</evidence>
<feature type="transmembrane region" description="Helical" evidence="7">
    <location>
        <begin position="358"/>
        <end position="376"/>
    </location>
</feature>
<feature type="transmembrane region" description="Helical" evidence="7">
    <location>
        <begin position="326"/>
        <end position="346"/>
    </location>
</feature>
<feature type="transmembrane region" description="Helical" evidence="7">
    <location>
        <begin position="388"/>
        <end position="412"/>
    </location>
</feature>
<evidence type="ECO:0000259" key="8">
    <source>
        <dbReference type="PROSITE" id="PS50850"/>
    </source>
</evidence>
<accession>A0A3E2GYM1</accession>
<keyword evidence="6 7" id="KW-0472">Membrane</keyword>
<feature type="non-terminal residue" evidence="9">
    <location>
        <position position="1"/>
    </location>
</feature>
<evidence type="ECO:0000256" key="5">
    <source>
        <dbReference type="ARBA" id="ARBA00022989"/>
    </source>
</evidence>
<dbReference type="PRINTS" id="PR00171">
    <property type="entry name" value="SUGRTRNSPORT"/>
</dbReference>
<feature type="transmembrane region" description="Helical" evidence="7">
    <location>
        <begin position="455"/>
        <end position="474"/>
    </location>
</feature>
<dbReference type="PROSITE" id="PS50850">
    <property type="entry name" value="MFS"/>
    <property type="match status" value="1"/>
</dbReference>
<keyword evidence="10" id="KW-1185">Reference proteome</keyword>
<evidence type="ECO:0000256" key="3">
    <source>
        <dbReference type="ARBA" id="ARBA00022448"/>
    </source>
</evidence>
<name>A0A3E2GYM1_SCYLI</name>
<evidence type="ECO:0000256" key="7">
    <source>
        <dbReference type="SAM" id="Phobius"/>
    </source>
</evidence>
<feature type="transmembrane region" description="Helical" evidence="7">
    <location>
        <begin position="191"/>
        <end position="213"/>
    </location>
</feature>
<gene>
    <name evidence="9" type="ORF">B7463_g10251</name>
</gene>
<dbReference type="OMA" id="NTHQIEN"/>
<organism evidence="9 10">
    <name type="scientific">Scytalidium lignicola</name>
    <name type="common">Hyphomycete</name>
    <dbReference type="NCBI Taxonomy" id="5539"/>
    <lineage>
        <taxon>Eukaryota</taxon>
        <taxon>Fungi</taxon>
        <taxon>Dikarya</taxon>
        <taxon>Ascomycota</taxon>
        <taxon>Pezizomycotina</taxon>
        <taxon>Leotiomycetes</taxon>
        <taxon>Leotiomycetes incertae sedis</taxon>
        <taxon>Scytalidium</taxon>
    </lineage>
</organism>
<dbReference type="Proteomes" id="UP000258309">
    <property type="component" value="Unassembled WGS sequence"/>
</dbReference>
<comment type="subcellular location">
    <subcellularLocation>
        <location evidence="1">Membrane</location>
        <topology evidence="1">Multi-pass membrane protein</topology>
    </subcellularLocation>
</comment>
<feature type="transmembrane region" description="Helical" evidence="7">
    <location>
        <begin position="294"/>
        <end position="314"/>
    </location>
</feature>
<feature type="transmembrane region" description="Helical" evidence="7">
    <location>
        <begin position="71"/>
        <end position="95"/>
    </location>
</feature>
<dbReference type="InterPro" id="IPR036259">
    <property type="entry name" value="MFS_trans_sf"/>
</dbReference>
<sequence length="522" mass="58068">MAPGQTPSLAYENQLLSGMIDRRVIALRRLPYTDELIQSFLIEGYQAGVLGGVQGTKPYLDALKNPTGSEIIPMIASSYTLAAAVMSLIVVVIGMPLGRQKSILIGSILIIFGGVIQATSYSVPQIIVARVICGFGIGLITCNVPMYMSEMSVHAKERGPEVAINCAGLLAGVALSYWVDFGFTQMSNQISWRFPIALQSAFATISALGIFFCPDTPRWYYARGRLEEGDRTLARLHGVYDQQRQEYDDHFAMQAMKREIFQSIQIESEQENHLSWISLIWDNTPLRVGRRIRISFMILSIQQMMGIDILVYYMTLIFSQVGLSTFLSSLLAAISLTIQFGGALTCVPTIERLGRRTIMMWTAVGQTICMLVFVTMNGLPHKSLATQWTAVSIMFFYLFMYGWGWVACPWLYGPEIAPLKYRHVGAAAGLFGEWLFTFITVFAGGIGITNVGWKIWIWPLIFNAIGVAFVYFMCPETTGKTLEEIDTLFAKEPALVARIPHEDGDEKIITTSHQEIETAPSA</sequence>
<dbReference type="InterPro" id="IPR020846">
    <property type="entry name" value="MFS_dom"/>
</dbReference>
<dbReference type="PANTHER" id="PTHR48022">
    <property type="entry name" value="PLASTIDIC GLUCOSE TRANSPORTER 4"/>
    <property type="match status" value="1"/>
</dbReference>